<name>A0ABW3BQC3_9FLAO</name>
<comment type="caution">
    <text evidence="1">The sequence shown here is derived from an EMBL/GenBank/DDBJ whole genome shotgun (WGS) entry which is preliminary data.</text>
</comment>
<sequence>MNMKIIFNKYAYVVLLVLGLGTIIGCQPNDSVEGNGLSDANVDASFTITPVEGAVNTYLLESQTTNVIASKWDIGEGSYVGKMTEKIYLPDAGTYTITHTSIGRGGESNSLSKELIVAESDPVAGNLLKGSKFESVDDFNEWTILNISASGAAWSYIPGYINISGGGWSQQGIYQAVEVEANKNYKVDMKVWGDGSSNTWFEVYVSKTVPVQNNDYSGDIRMALNTWAGCGTSAFTGKLSAVGCSGSGNIVNFSEAGTVYIVIKCGGENIGSSGINVDNVEFRGSL</sequence>
<evidence type="ECO:0000313" key="1">
    <source>
        <dbReference type="EMBL" id="MFD0834883.1"/>
    </source>
</evidence>
<reference evidence="2" key="1">
    <citation type="journal article" date="2019" name="Int. J. Syst. Evol. Microbiol.">
        <title>The Global Catalogue of Microorganisms (GCM) 10K type strain sequencing project: providing services to taxonomists for standard genome sequencing and annotation.</title>
        <authorList>
            <consortium name="The Broad Institute Genomics Platform"/>
            <consortium name="The Broad Institute Genome Sequencing Center for Infectious Disease"/>
            <person name="Wu L."/>
            <person name="Ma J."/>
        </authorList>
    </citation>
    <scope>NUCLEOTIDE SEQUENCE [LARGE SCALE GENOMIC DNA]</scope>
    <source>
        <strain evidence="2">CCUG 60529</strain>
    </source>
</reference>
<organism evidence="1 2">
    <name type="scientific">Mariniflexile aquimaris</name>
    <dbReference type="NCBI Taxonomy" id="881009"/>
    <lineage>
        <taxon>Bacteria</taxon>
        <taxon>Pseudomonadati</taxon>
        <taxon>Bacteroidota</taxon>
        <taxon>Flavobacteriia</taxon>
        <taxon>Flavobacteriales</taxon>
        <taxon>Flavobacteriaceae</taxon>
        <taxon>Mariniflexile</taxon>
    </lineage>
</organism>
<dbReference type="InterPro" id="IPR035986">
    <property type="entry name" value="PKD_dom_sf"/>
</dbReference>
<dbReference type="PROSITE" id="PS51257">
    <property type="entry name" value="PROKAR_LIPOPROTEIN"/>
    <property type="match status" value="1"/>
</dbReference>
<dbReference type="Proteomes" id="UP001597011">
    <property type="component" value="Unassembled WGS sequence"/>
</dbReference>
<accession>A0ABW3BQC3</accession>
<evidence type="ECO:0000313" key="2">
    <source>
        <dbReference type="Proteomes" id="UP001597011"/>
    </source>
</evidence>
<dbReference type="SUPFAM" id="SSF49299">
    <property type="entry name" value="PKD domain"/>
    <property type="match status" value="1"/>
</dbReference>
<protein>
    <recommendedName>
        <fullName evidence="3">PKD domain-containing protein</fullName>
    </recommendedName>
</protein>
<dbReference type="EMBL" id="JBHTIB010000002">
    <property type="protein sequence ID" value="MFD0834883.1"/>
    <property type="molecule type" value="Genomic_DNA"/>
</dbReference>
<evidence type="ECO:0008006" key="3">
    <source>
        <dbReference type="Google" id="ProtNLM"/>
    </source>
</evidence>
<keyword evidence="2" id="KW-1185">Reference proteome</keyword>
<gene>
    <name evidence="1" type="ORF">ACFQ0I_03845</name>
</gene>
<dbReference type="RefSeq" id="WP_379939505.1">
    <property type="nucleotide sequence ID" value="NZ_JBHTIB010000002.1"/>
</dbReference>
<proteinExistence type="predicted"/>